<accession>A0A7C4GBK7</accession>
<comment type="caution">
    <text evidence="2">The sequence shown here is derived from an EMBL/GenBank/DDBJ whole genome shotgun (WGS) entry which is preliminary data.</text>
</comment>
<evidence type="ECO:0000259" key="1">
    <source>
        <dbReference type="Pfam" id="PF09989"/>
    </source>
</evidence>
<evidence type="ECO:0000313" key="2">
    <source>
        <dbReference type="EMBL" id="HGK28710.1"/>
    </source>
</evidence>
<reference evidence="2" key="1">
    <citation type="journal article" date="2020" name="mSystems">
        <title>Genome- and Community-Level Interaction Insights into Carbon Utilization and Element Cycling Functions of Hydrothermarchaeota in Hydrothermal Sediment.</title>
        <authorList>
            <person name="Zhou Z."/>
            <person name="Liu Y."/>
            <person name="Xu W."/>
            <person name="Pan J."/>
            <person name="Luo Z.H."/>
            <person name="Li M."/>
        </authorList>
    </citation>
    <scope>NUCLEOTIDE SEQUENCE [LARGE SCALE GENOMIC DNA]</scope>
    <source>
        <strain evidence="2">SpSt-488</strain>
    </source>
</reference>
<proteinExistence type="predicted"/>
<dbReference type="PANTHER" id="PTHR32329:SF2">
    <property type="entry name" value="BIFUNCTIONAL PROTEIN [INCLUDES 2-HYDROXYACYL-COA DEHYDRATASE (N-TER) AND ITS ACTIVATOR DOMAIN (C_TERM)"/>
    <property type="match status" value="1"/>
</dbReference>
<dbReference type="InterPro" id="IPR018709">
    <property type="entry name" value="CoA_activase_DUF2229"/>
</dbReference>
<dbReference type="PANTHER" id="PTHR32329">
    <property type="entry name" value="BIFUNCTIONAL PROTEIN [INCLUDES 2-HYDROXYACYL-COA DEHYDRATASE (N-TER) AND ITS ACTIVATOR DOMAIN (C_TERM)-RELATED"/>
    <property type="match status" value="1"/>
</dbReference>
<organism evidence="2">
    <name type="scientific">candidate division WOR-3 bacterium</name>
    <dbReference type="NCBI Taxonomy" id="2052148"/>
    <lineage>
        <taxon>Bacteria</taxon>
        <taxon>Bacteria division WOR-3</taxon>
    </lineage>
</organism>
<dbReference type="Gene3D" id="3.40.50.11900">
    <property type="match status" value="1"/>
</dbReference>
<feature type="domain" description="DUF2229" evidence="1">
    <location>
        <begin position="4"/>
        <end position="214"/>
    </location>
</feature>
<dbReference type="AlphaFoldDB" id="A0A7C4GBK7"/>
<sequence>MATRIGICRSLHTFNHYPLWRAFLSELGFDVVLSEPVNRETLDFGARVAPAEVCLPVKAFIGQIARIADAVDALFIPRLVCRRVNRRLFFGCPKAIALPDVVRAIFPRLGGIIELIIDERERPEWQAFRDLAVSLGVSRWRPAWLSACHAAEEALGVTRASGSPLHVFGEEVSPLPTVRGPRTAVVGHSYLLFDRHLGMNVLKHVSDAGAQVVVAFPSAKELSRHESLLVSPPSWYYELELLTATGLSVETGAIDGLLFVSSFACGTAPVTYEMIRRKLVRGKFPMLTLLLDEQTGEAGQRTRIESFVDLLMLKGKR</sequence>
<name>A0A7C4GBK7_UNCW3</name>
<dbReference type="Pfam" id="PF09989">
    <property type="entry name" value="DUF2229"/>
    <property type="match status" value="1"/>
</dbReference>
<protein>
    <recommendedName>
        <fullName evidence="1">DUF2229 domain-containing protein</fullName>
    </recommendedName>
</protein>
<dbReference type="EMBL" id="DSUT01000150">
    <property type="protein sequence ID" value="HGK28710.1"/>
    <property type="molecule type" value="Genomic_DNA"/>
</dbReference>
<gene>
    <name evidence="2" type="ORF">ENS41_07120</name>
</gene>
<dbReference type="InterPro" id="IPR051805">
    <property type="entry name" value="Dehydratase_Activator_Redct"/>
</dbReference>